<dbReference type="AlphaFoldDB" id="A0A4T7GMC1"/>
<dbReference type="Gene3D" id="1.10.260.40">
    <property type="entry name" value="lambda repressor-like DNA-binding domains"/>
    <property type="match status" value="1"/>
</dbReference>
<dbReference type="SUPFAM" id="SSF47413">
    <property type="entry name" value="lambda repressor-like DNA-binding domains"/>
    <property type="match status" value="1"/>
</dbReference>
<protein>
    <submittedName>
        <fullName evidence="1">Helix-turn-helix domain-containing protein</fullName>
    </submittedName>
</protein>
<proteinExistence type="predicted"/>
<dbReference type="Proteomes" id="UP000392867">
    <property type="component" value="Unassembled WGS sequence"/>
</dbReference>
<evidence type="ECO:0000313" key="2">
    <source>
        <dbReference type="Proteomes" id="UP000392867"/>
    </source>
</evidence>
<dbReference type="PROSITE" id="PS50943">
    <property type="entry name" value="HTH_CROC1"/>
    <property type="match status" value="1"/>
</dbReference>
<dbReference type="EMBL" id="VOTT01000378">
    <property type="protein sequence ID" value="MPU50336.1"/>
    <property type="molecule type" value="Genomic_DNA"/>
</dbReference>
<comment type="caution">
    <text evidence="1">The sequence shown here is derived from an EMBL/GenBank/DDBJ whole genome shotgun (WGS) entry which is preliminary data.</text>
</comment>
<gene>
    <name evidence="1" type="ORF">FVB16_16150</name>
</gene>
<dbReference type="Pfam" id="PF01381">
    <property type="entry name" value="HTH_3"/>
    <property type="match status" value="1"/>
</dbReference>
<dbReference type="CDD" id="cd00093">
    <property type="entry name" value="HTH_XRE"/>
    <property type="match status" value="1"/>
</dbReference>
<dbReference type="SMART" id="SM00530">
    <property type="entry name" value="HTH_XRE"/>
    <property type="match status" value="1"/>
</dbReference>
<evidence type="ECO:0000313" key="1">
    <source>
        <dbReference type="EMBL" id="MPU50336.1"/>
    </source>
</evidence>
<reference evidence="1 2" key="1">
    <citation type="submission" date="2019-08" db="EMBL/GenBank/DDBJ databases">
        <title>Identification of Water Treatment Resistant and Multidrug Resistant Urinary Pathogenic Escherichia coli in Wastewater.</title>
        <authorList>
            <person name="Neumann N."/>
        </authorList>
    </citation>
    <scope>NUCLEOTIDE SEQUENCE [LARGE SCALE GENOMIC DNA]</scope>
    <source>
        <strain evidence="1 2">WU2356</strain>
    </source>
</reference>
<dbReference type="InterPro" id="IPR010982">
    <property type="entry name" value="Lambda_DNA-bd_dom_sf"/>
</dbReference>
<sequence>MKRMTTLEITTYRIKLVLEKTGLKQAELARRIGVAQQSVQKWVHGITSPSTANLDKLSEVTGYPPYWFMLPPNEEEQVVVPDTMKIGPRQMELLQTFGAFPEEDQEKMLKDMKDKKESMERTVARWLAAQKGHRA</sequence>
<dbReference type="InterPro" id="IPR001387">
    <property type="entry name" value="Cro/C1-type_HTH"/>
</dbReference>
<name>A0A4T7GMC1_ECOLX</name>
<organism evidence="1 2">
    <name type="scientific">Escherichia coli</name>
    <dbReference type="NCBI Taxonomy" id="562"/>
    <lineage>
        <taxon>Bacteria</taxon>
        <taxon>Pseudomonadati</taxon>
        <taxon>Pseudomonadota</taxon>
        <taxon>Gammaproteobacteria</taxon>
        <taxon>Enterobacterales</taxon>
        <taxon>Enterobacteriaceae</taxon>
        <taxon>Escherichia</taxon>
    </lineage>
</organism>
<dbReference type="GO" id="GO:0003677">
    <property type="term" value="F:DNA binding"/>
    <property type="evidence" value="ECO:0007669"/>
    <property type="project" value="InterPro"/>
</dbReference>
<accession>A0A4T7GMC1</accession>